<reference evidence="2" key="1">
    <citation type="journal article" date="2023" name="Insect Mol. Biol.">
        <title>Genome sequencing provides insights into the evolution of gene families encoding plant cell wall-degrading enzymes in longhorned beetles.</title>
        <authorList>
            <person name="Shin N.R."/>
            <person name="Okamura Y."/>
            <person name="Kirsch R."/>
            <person name="Pauchet Y."/>
        </authorList>
    </citation>
    <scope>NUCLEOTIDE SEQUENCE</scope>
    <source>
        <strain evidence="2">RBIC_L_NR</strain>
    </source>
</reference>
<evidence type="ECO:0000256" key="1">
    <source>
        <dbReference type="SAM" id="MobiDB-lite"/>
    </source>
</evidence>
<accession>A0AAV8WYT3</accession>
<dbReference type="EMBL" id="JANEYF010004271">
    <property type="protein sequence ID" value="KAJ8931637.1"/>
    <property type="molecule type" value="Genomic_DNA"/>
</dbReference>
<comment type="caution">
    <text evidence="2">The sequence shown here is derived from an EMBL/GenBank/DDBJ whole genome shotgun (WGS) entry which is preliminary data.</text>
</comment>
<evidence type="ECO:0000313" key="2">
    <source>
        <dbReference type="EMBL" id="KAJ8931637.1"/>
    </source>
</evidence>
<dbReference type="PANTHER" id="PTHR10773">
    <property type="entry name" value="DNA-DIRECTED RNA POLYMERASES I, II, AND III SUBUNIT RPABC2"/>
    <property type="match status" value="1"/>
</dbReference>
<feature type="region of interest" description="Disordered" evidence="1">
    <location>
        <begin position="127"/>
        <end position="149"/>
    </location>
</feature>
<dbReference type="PANTHER" id="PTHR10773:SF19">
    <property type="match status" value="1"/>
</dbReference>
<gene>
    <name evidence="2" type="ORF">NQ314_015431</name>
</gene>
<dbReference type="Proteomes" id="UP001162156">
    <property type="component" value="Unassembled WGS sequence"/>
</dbReference>
<name>A0AAV8WYT3_9CUCU</name>
<organism evidence="2 3">
    <name type="scientific">Rhamnusium bicolor</name>
    <dbReference type="NCBI Taxonomy" id="1586634"/>
    <lineage>
        <taxon>Eukaryota</taxon>
        <taxon>Metazoa</taxon>
        <taxon>Ecdysozoa</taxon>
        <taxon>Arthropoda</taxon>
        <taxon>Hexapoda</taxon>
        <taxon>Insecta</taxon>
        <taxon>Pterygota</taxon>
        <taxon>Neoptera</taxon>
        <taxon>Endopterygota</taxon>
        <taxon>Coleoptera</taxon>
        <taxon>Polyphaga</taxon>
        <taxon>Cucujiformia</taxon>
        <taxon>Chrysomeloidea</taxon>
        <taxon>Cerambycidae</taxon>
        <taxon>Lepturinae</taxon>
        <taxon>Rhagiini</taxon>
        <taxon>Rhamnusium</taxon>
    </lineage>
</organism>
<keyword evidence="3" id="KW-1185">Reference proteome</keyword>
<sequence length="176" mass="20930">MEIVQFALYWQSERMCLISLRGKHGKHKKVDDEIKDSVRKHISLIPSVESHYTREHTTRRFIDGSKTTAEIYRDYVNDRNEINRPIANYVMFYRIFTEEFNISFFNPKKDRCETCVAFENATGEEKENLNPKYENHLKEKDLSRKEKERDKGRASETLLINLFSLLEVPKRLALPI</sequence>
<evidence type="ECO:0000313" key="3">
    <source>
        <dbReference type="Proteomes" id="UP001162156"/>
    </source>
</evidence>
<protein>
    <submittedName>
        <fullName evidence="2">Uncharacterized protein</fullName>
    </submittedName>
</protein>
<dbReference type="AlphaFoldDB" id="A0AAV8WYT3"/>
<proteinExistence type="predicted"/>